<dbReference type="GO" id="GO:0006633">
    <property type="term" value="P:fatty acid biosynthetic process"/>
    <property type="evidence" value="ECO:0007669"/>
    <property type="project" value="InterPro"/>
</dbReference>
<dbReference type="SUPFAM" id="SSF52151">
    <property type="entry name" value="FabD/lysophospholipase-like"/>
    <property type="match status" value="1"/>
</dbReference>
<dbReference type="InterPro" id="IPR013968">
    <property type="entry name" value="PKS_KR"/>
</dbReference>
<dbReference type="InterPro" id="IPR020843">
    <property type="entry name" value="ER"/>
</dbReference>
<dbReference type="InterPro" id="IPR018201">
    <property type="entry name" value="Ketoacyl_synth_AS"/>
</dbReference>
<dbReference type="SMART" id="SM00825">
    <property type="entry name" value="PKS_KS"/>
    <property type="match status" value="1"/>
</dbReference>
<evidence type="ECO:0000256" key="4">
    <source>
        <dbReference type="ARBA" id="ARBA00022603"/>
    </source>
</evidence>
<evidence type="ECO:0000256" key="6">
    <source>
        <dbReference type="ARBA" id="ARBA00022857"/>
    </source>
</evidence>
<evidence type="ECO:0000259" key="14">
    <source>
        <dbReference type="PROSITE" id="PS52019"/>
    </source>
</evidence>
<dbReference type="PANTHER" id="PTHR43775:SF29">
    <property type="entry name" value="ASPERFURANONE POLYKETIDE SYNTHASE AFOG-RELATED"/>
    <property type="match status" value="1"/>
</dbReference>
<dbReference type="InterPro" id="IPR036291">
    <property type="entry name" value="NAD(P)-bd_dom_sf"/>
</dbReference>
<sequence length="2573" mass="281419">MNGNSNGTNGHTTSAHYNGLNGKTNGAHKAAVDPNMPIAITGISTRFPGSSDSPEALWKMISQGKSAWSKVPEDRFALDAFYHPDPDRNGAMNVVGGHFLDEDIACFDAPFFGISRNEAKAMDPQQRLQLESAYEALENAGISIEQASGTKTSVHIGVFNKDYADIMCRDPETGPLYQATGNGQSILSNRISYFFNLKGPSVTVDTACSSSLVGLHLAVQGLRMGEAEQAVVGGTNLIFSPDIMVAMSLLGFLSPDGRSYAFDHRAKGYARGEGIATLVLKPLDKAIRDGDPIRAVIRGTGVNSDGRTAGITLPNGDAQADLIREVYANANLDPADTGYFEAHGTGTQAGDPMEAGAIHRVFTADRHRSSPLYLGSIKTNIGHLEGASGLAGVVKAVLCLEKGQIPPNMNFEKPNSRLDLEAWNIKVPTELTQWPADVPRRASVNSFGYGGTNAHVVLDGYDASQHEAKLSSDSDSHRRVFVFSGNDQEVAPAIFKRTASYLREVAAENRSGFLQQLAYTLSQRRSQLGHRLAISASSVEELIEILEDSKPTFTKSQRVTRLGLVFTGQGAQTAQMGVGLMQQYGLFADSLYRASKTLKNVGCTWDLIEELQKGANESLVNEPLYSQPLCTAVQLALVDLIRSWNIRPTAVTGHSSGEIAAAYAAGALTHEAAMIAAYYRGVASSQLSADSSLNGSMAAVGLSPDEAQSYLEKVTSGKLVIACYNSPYNVTLSGDVPALDEFESLLQDTGVFFRRLKVPVAYHSHHMQKIADAYRKSLEALPKQSSPDGDVQFYSSVNGALTPISELNSEYWVKNMTSPVQFNSSLKSMCLGLKPDGKRLARGNKMNVQMLVEVGPHSALAGPINGILKDHSFNGKAKPPYTSCLVRKENDVAAIQKAAGDLYMNGYAVDLARINEPVDGPCPRAIPDLPPYPWNHTQRYWHESRISKEYRLRKQPRRDLIGAPASDWNPAEPRWRGFIRLSELPWIKDHKVEGKILYPAAGMIAMAIEAMRQMVDADQVTEFELRDVQIGKAIMISEGDGDLETMFTARPWGTSAVESSNHWWEFRLFTVTDNEGWSEHCRGCIAAVKGYSSGELGGAKETKLRAEASRKTVIHHEEACEEGVSTRHMYDDLEHVGLYYGPSFQNVSNLRSAKNQPLVYANVSVPDTAQLMPHKFEFPHLLHPVTLDSVLQTIFPALASGDKDLSSPLVPTFIKRMMVANRPCSSPGQILKVASSAIWKGFRHADADITALDSDTDGLAMIEIQGLRCSSIAHMVAAEISADNRKLCFDMVWDDDLNLLEAKNINKVVPPTTATAEISAEIRDMETISFLYMKRAVDTLKPEDRSNMSSHHRLFYDQMVDVCQRAEKREFAHQSSTWESCSDSDQQSLAKKVASFSAEGQMICRMGENLIPILRQEADPLTLMLENDLLYDLYRTALGTDRCYEQMSKVIQKLSHKQPDLKILEIGAGTGGATKPILETLGGHEPGSYPRFAQYDFTDISSGFFEKAQENFKAWAPFINFKRLDVEGNLQDQGFAFGTYDVIVAANVLHATGTMKKTMENVRKLLKPGGKLILMEVTHLLLRGSVIFGNLPGWWLGAAEGRTHGPTLTEESWSDLLRKTGFSGLDICLRDFPDSEECMYSVIVTTAEREEQSTYPQAVILDSFGCNSIAMKQLTRSLTNLTGAQPEFCSMEEYASADASDKVCICVDEVSQPVLHQMSEDMYLKLRSIVSSSKGLLWVSQKGKSPEASLMTGLSRSVRSEDQTKRLVTLDLDDNSADAAGTILNVFKGMFRQEDDISKTDWEFRERDGRLMIPRVIEDISANQYIANETQEPVPELQPFHQSGRPLKLEIGIPGLLDTLRFKDDPTFTGPIGEDEVDIRVAASGVNFRDIMVAMGQLVDNFLGCECSGIITQVGSNVTHLKPGDRVCTWTLGCYSTYVRNPATLVQKIPDEMTFEVAASLPIVYCTAYFAIIDTARLQKGESILIHAAAGGVGQAAIMLAKMVGAEIYATVGTADKRRFLIETYGIPDDHIFSSRDSSFADGIRRMTNGKGVEVVLNSLAGELLRETWHCISMFGRFIEIGKRDIEINTKLEMTPFIRNVTFASVDLTVIFRHRKPLGAAALNSVMELLRQNKVHEISPITTYPVSQIEDAFRVMQAGKHLGKLIITAGADDLVKVLPKSEETLQLPADASYLLVGGLGGLGRATSAWLAEHGAKNLIFVSRSGTSKPEAASLVERLEKKGVNVAVLRCDVSDYEKLSAGVNDALKTMPPIRGLIHGGMVLNDSIFEAMTYAQYQDAIRPKVTGTINLHNLTKDMPLDFFIMLSSAAGVVGNSSQANYAAGGAFQDAFAHYRTELGLPAVTLDLGGIDDVGFVAENADYVVNLERWGYLTISQAEFFSMIKQAILQPKRSNTNCQVVTGLGTQGMAEGSDASPDELPFWFRDAKFSHLLQMGRKQVHEADSENCVRLAESVPAAKSLSEATNLICDAIIEKMAKMLGMPAESIDSSQSMAAYGLDSLVAVELRNWLFREAKADVAVFEVLGKSSLIALAGDIALKSKILPAALRKEAHDGDA</sequence>
<organism evidence="15 16">
    <name type="scientific">Fusarium longipes</name>
    <dbReference type="NCBI Taxonomy" id="694270"/>
    <lineage>
        <taxon>Eukaryota</taxon>
        <taxon>Fungi</taxon>
        <taxon>Dikarya</taxon>
        <taxon>Ascomycota</taxon>
        <taxon>Pezizomycotina</taxon>
        <taxon>Sordariomycetes</taxon>
        <taxon>Hypocreomycetidae</taxon>
        <taxon>Hypocreales</taxon>
        <taxon>Nectriaceae</taxon>
        <taxon>Fusarium</taxon>
    </lineage>
</organism>
<dbReference type="InterPro" id="IPR014030">
    <property type="entry name" value="Ketoacyl_synth_N"/>
</dbReference>
<dbReference type="SMART" id="SM00822">
    <property type="entry name" value="PKS_KR"/>
    <property type="match status" value="1"/>
</dbReference>
<dbReference type="InterPro" id="IPR020807">
    <property type="entry name" value="PKS_DH"/>
</dbReference>
<dbReference type="InterPro" id="IPR014031">
    <property type="entry name" value="Ketoacyl_synth_C"/>
</dbReference>
<dbReference type="SUPFAM" id="SSF53901">
    <property type="entry name" value="Thiolase-like"/>
    <property type="match status" value="1"/>
</dbReference>
<feature type="compositionally biased region" description="Low complexity" evidence="11">
    <location>
        <begin position="1"/>
        <end position="14"/>
    </location>
</feature>
<evidence type="ECO:0000313" key="16">
    <source>
        <dbReference type="Proteomes" id="UP000266234"/>
    </source>
</evidence>
<evidence type="ECO:0000259" key="12">
    <source>
        <dbReference type="PROSITE" id="PS50075"/>
    </source>
</evidence>
<dbReference type="SUPFAM" id="SSF51735">
    <property type="entry name" value="NAD(P)-binding Rossmann-fold domains"/>
    <property type="match status" value="2"/>
</dbReference>
<dbReference type="Pfam" id="PF13602">
    <property type="entry name" value="ADH_zinc_N_2"/>
    <property type="match status" value="1"/>
</dbReference>
<evidence type="ECO:0000256" key="3">
    <source>
        <dbReference type="ARBA" id="ARBA00022553"/>
    </source>
</evidence>
<dbReference type="EMBL" id="PXOG01000056">
    <property type="protein sequence ID" value="RGP78928.1"/>
    <property type="molecule type" value="Genomic_DNA"/>
</dbReference>
<dbReference type="SMART" id="SM00829">
    <property type="entry name" value="PKS_ER"/>
    <property type="match status" value="1"/>
</dbReference>
<dbReference type="InterPro" id="IPR009081">
    <property type="entry name" value="PP-bd_ACP"/>
</dbReference>
<keyword evidence="6" id="KW-0521">NADP</keyword>
<dbReference type="Pfam" id="PF02801">
    <property type="entry name" value="Ketoacyl-synt_C"/>
    <property type="match status" value="1"/>
</dbReference>
<dbReference type="Pfam" id="PF08659">
    <property type="entry name" value="KR"/>
    <property type="match status" value="1"/>
</dbReference>
<dbReference type="SMART" id="SM00827">
    <property type="entry name" value="PKS_AT"/>
    <property type="match status" value="1"/>
</dbReference>
<dbReference type="Pfam" id="PF14765">
    <property type="entry name" value="PS-DH"/>
    <property type="match status" value="1"/>
</dbReference>
<dbReference type="InterPro" id="IPR016035">
    <property type="entry name" value="Acyl_Trfase/lysoPLipase"/>
</dbReference>
<dbReference type="GO" id="GO:0032259">
    <property type="term" value="P:methylation"/>
    <property type="evidence" value="ECO:0007669"/>
    <property type="project" value="UniProtKB-KW"/>
</dbReference>
<dbReference type="GO" id="GO:0004312">
    <property type="term" value="F:fatty acid synthase activity"/>
    <property type="evidence" value="ECO:0007669"/>
    <property type="project" value="TreeGrafter"/>
</dbReference>
<dbReference type="OrthoDB" id="329835at2759"/>
<proteinExistence type="predicted"/>
<feature type="region of interest" description="N-terminal hotdog fold" evidence="10">
    <location>
        <begin position="958"/>
        <end position="1092"/>
    </location>
</feature>
<dbReference type="FunFam" id="3.40.50.720:FF:000209">
    <property type="entry name" value="Polyketide synthase Pks12"/>
    <property type="match status" value="1"/>
</dbReference>
<dbReference type="PROSITE" id="PS52019">
    <property type="entry name" value="PKS_MFAS_DH"/>
    <property type="match status" value="1"/>
</dbReference>
<dbReference type="GO" id="GO:0004315">
    <property type="term" value="F:3-oxoacyl-[acyl-carrier-protein] synthase activity"/>
    <property type="evidence" value="ECO:0007669"/>
    <property type="project" value="InterPro"/>
</dbReference>
<feature type="active site" description="Proton donor; for dehydratase activity" evidence="10">
    <location>
        <position position="1188"/>
    </location>
</feature>
<dbReference type="SUPFAM" id="SSF47336">
    <property type="entry name" value="ACP-like"/>
    <property type="match status" value="1"/>
</dbReference>
<dbReference type="Gene3D" id="3.40.47.10">
    <property type="match status" value="1"/>
</dbReference>
<feature type="domain" description="Ketosynthase family 3 (KS3)" evidence="13">
    <location>
        <begin position="35"/>
        <end position="460"/>
    </location>
</feature>
<dbReference type="InterPro" id="IPR056501">
    <property type="entry name" value="NAD-bd_HRPKS_sdrA"/>
</dbReference>
<feature type="region of interest" description="Disordered" evidence="11">
    <location>
        <begin position="1"/>
        <end position="28"/>
    </location>
</feature>
<dbReference type="PROSITE" id="PS00606">
    <property type="entry name" value="KS3_1"/>
    <property type="match status" value="1"/>
</dbReference>
<dbReference type="Pfam" id="PF16197">
    <property type="entry name" value="KAsynt_C_assoc"/>
    <property type="match status" value="1"/>
</dbReference>
<dbReference type="SUPFAM" id="SSF55048">
    <property type="entry name" value="Probable ACP-binding domain of malonyl-CoA ACP transacylase"/>
    <property type="match status" value="1"/>
</dbReference>
<dbReference type="Pfam" id="PF23297">
    <property type="entry name" value="ACP_SdgA_C"/>
    <property type="match status" value="1"/>
</dbReference>
<evidence type="ECO:0000256" key="11">
    <source>
        <dbReference type="SAM" id="MobiDB-lite"/>
    </source>
</evidence>
<dbReference type="GO" id="GO:1901336">
    <property type="term" value="P:lactone biosynthetic process"/>
    <property type="evidence" value="ECO:0007669"/>
    <property type="project" value="UniProtKB-ARBA"/>
</dbReference>
<dbReference type="CDD" id="cd00833">
    <property type="entry name" value="PKS"/>
    <property type="match status" value="1"/>
</dbReference>
<name>A0A395T2J4_9HYPO</name>
<keyword evidence="8" id="KW-0511">Multifunctional enzyme</keyword>
<dbReference type="InterPro" id="IPR014043">
    <property type="entry name" value="Acyl_transferase_dom"/>
</dbReference>
<feature type="domain" description="PKS/mFAS DH" evidence="14">
    <location>
        <begin position="958"/>
        <end position="1278"/>
    </location>
</feature>
<evidence type="ECO:0000256" key="7">
    <source>
        <dbReference type="ARBA" id="ARBA00023002"/>
    </source>
</evidence>
<dbReference type="FunFam" id="3.40.47.10:FF:000019">
    <property type="entry name" value="Polyketide synthase type I"/>
    <property type="match status" value="1"/>
</dbReference>
<dbReference type="InterPro" id="IPR042104">
    <property type="entry name" value="PKS_dehydratase_sf"/>
</dbReference>
<dbReference type="GO" id="GO:0030639">
    <property type="term" value="P:polyketide biosynthetic process"/>
    <property type="evidence" value="ECO:0007669"/>
    <property type="project" value="UniProtKB-ARBA"/>
</dbReference>
<dbReference type="InterPro" id="IPR013217">
    <property type="entry name" value="Methyltransf_12"/>
</dbReference>
<dbReference type="Pfam" id="PF08240">
    <property type="entry name" value="ADH_N"/>
    <property type="match status" value="1"/>
</dbReference>
<evidence type="ECO:0000259" key="13">
    <source>
        <dbReference type="PROSITE" id="PS52004"/>
    </source>
</evidence>
<evidence type="ECO:0000256" key="1">
    <source>
        <dbReference type="ARBA" id="ARBA00005179"/>
    </source>
</evidence>
<dbReference type="InterPro" id="IPR032821">
    <property type="entry name" value="PKS_assoc"/>
</dbReference>
<feature type="region of interest" description="C-terminal hotdog fold" evidence="10">
    <location>
        <begin position="1121"/>
        <end position="1278"/>
    </location>
</feature>
<dbReference type="PANTHER" id="PTHR43775">
    <property type="entry name" value="FATTY ACID SYNTHASE"/>
    <property type="match status" value="1"/>
</dbReference>
<protein>
    <submittedName>
        <fullName evidence="15">Polyketide synthase</fullName>
    </submittedName>
</protein>
<dbReference type="PROSITE" id="PS50075">
    <property type="entry name" value="CARRIER"/>
    <property type="match status" value="1"/>
</dbReference>
<dbReference type="SMART" id="SM00823">
    <property type="entry name" value="PKS_PP"/>
    <property type="match status" value="1"/>
</dbReference>
<dbReference type="SMART" id="SM00826">
    <property type="entry name" value="PKS_DH"/>
    <property type="match status" value="1"/>
</dbReference>
<keyword evidence="2" id="KW-0596">Phosphopantetheine</keyword>
<dbReference type="Gene3D" id="3.10.129.110">
    <property type="entry name" value="Polyketide synthase dehydratase"/>
    <property type="match status" value="1"/>
</dbReference>
<dbReference type="InterPro" id="IPR049551">
    <property type="entry name" value="PKS_DH_C"/>
</dbReference>
<dbReference type="InterPro" id="IPR020806">
    <property type="entry name" value="PKS_PP-bd"/>
</dbReference>
<evidence type="ECO:0000256" key="2">
    <source>
        <dbReference type="ARBA" id="ARBA00022450"/>
    </source>
</evidence>
<dbReference type="Pfam" id="PF00698">
    <property type="entry name" value="Acyl_transf_1"/>
    <property type="match status" value="1"/>
</dbReference>
<dbReference type="InterPro" id="IPR036736">
    <property type="entry name" value="ACP-like_sf"/>
</dbReference>
<dbReference type="GO" id="GO:0031177">
    <property type="term" value="F:phosphopantetheine binding"/>
    <property type="evidence" value="ECO:0007669"/>
    <property type="project" value="InterPro"/>
</dbReference>
<dbReference type="InterPro" id="IPR057326">
    <property type="entry name" value="KR_dom"/>
</dbReference>
<keyword evidence="3" id="KW-0597">Phosphoprotein</keyword>
<dbReference type="InterPro" id="IPR049900">
    <property type="entry name" value="PKS_mFAS_DH"/>
</dbReference>
<comment type="pathway">
    <text evidence="1">Secondary metabolite biosynthesis.</text>
</comment>
<dbReference type="Gene3D" id="3.40.366.10">
    <property type="entry name" value="Malonyl-Coenzyme A Acyl Carrier Protein, domain 2"/>
    <property type="match status" value="1"/>
</dbReference>
<dbReference type="InterPro" id="IPR016039">
    <property type="entry name" value="Thiolase-like"/>
</dbReference>
<dbReference type="Gene3D" id="3.40.50.150">
    <property type="entry name" value="Vaccinia Virus protein VP39"/>
    <property type="match status" value="1"/>
</dbReference>
<feature type="active site" description="Proton acceptor; for dehydratase activity" evidence="10">
    <location>
        <position position="990"/>
    </location>
</feature>
<keyword evidence="16" id="KW-1185">Reference proteome</keyword>
<dbReference type="CDD" id="cd02440">
    <property type="entry name" value="AdoMet_MTases"/>
    <property type="match status" value="1"/>
</dbReference>
<dbReference type="InterPro" id="IPR016036">
    <property type="entry name" value="Malonyl_transacylase_ACP-bd"/>
</dbReference>
<dbReference type="InterPro" id="IPR020841">
    <property type="entry name" value="PKS_Beta-ketoAc_synthase_dom"/>
</dbReference>
<dbReference type="STRING" id="694270.A0A395T2J4"/>
<dbReference type="InterPro" id="IPR050091">
    <property type="entry name" value="PKS_NRPS_Biosynth_Enz"/>
</dbReference>
<keyword evidence="7" id="KW-0560">Oxidoreductase</keyword>
<dbReference type="InterPro" id="IPR001227">
    <property type="entry name" value="Ac_transferase_dom_sf"/>
</dbReference>
<dbReference type="SUPFAM" id="SSF50129">
    <property type="entry name" value="GroES-like"/>
    <property type="match status" value="1"/>
</dbReference>
<dbReference type="Pfam" id="PF23114">
    <property type="entry name" value="NAD-bd_HRPKS_sdrA"/>
    <property type="match status" value="1"/>
</dbReference>
<dbReference type="GO" id="GO:0008168">
    <property type="term" value="F:methyltransferase activity"/>
    <property type="evidence" value="ECO:0007669"/>
    <property type="project" value="UniProtKB-KW"/>
</dbReference>
<dbReference type="SUPFAM" id="SSF53335">
    <property type="entry name" value="S-adenosyl-L-methionine-dependent methyltransferases"/>
    <property type="match status" value="1"/>
</dbReference>
<dbReference type="Pfam" id="PF08242">
    <property type="entry name" value="Methyltransf_12"/>
    <property type="match status" value="1"/>
</dbReference>
<dbReference type="Gene3D" id="3.40.50.720">
    <property type="entry name" value="NAD(P)-binding Rossmann-like Domain"/>
    <property type="match status" value="1"/>
</dbReference>
<dbReference type="Proteomes" id="UP000266234">
    <property type="component" value="Unassembled WGS sequence"/>
</dbReference>
<feature type="domain" description="Carrier" evidence="12">
    <location>
        <begin position="2480"/>
        <end position="2557"/>
    </location>
</feature>
<evidence type="ECO:0000313" key="15">
    <source>
        <dbReference type="EMBL" id="RGP78928.1"/>
    </source>
</evidence>
<accession>A0A395T2J4</accession>
<evidence type="ECO:0000256" key="9">
    <source>
        <dbReference type="ARBA" id="ARBA00023315"/>
    </source>
</evidence>
<dbReference type="InterPro" id="IPR029063">
    <property type="entry name" value="SAM-dependent_MTases_sf"/>
</dbReference>
<dbReference type="PROSITE" id="PS00012">
    <property type="entry name" value="PHOSPHOPANTETHEINE"/>
    <property type="match status" value="1"/>
</dbReference>
<evidence type="ECO:0000256" key="5">
    <source>
        <dbReference type="ARBA" id="ARBA00022679"/>
    </source>
</evidence>
<evidence type="ECO:0000256" key="10">
    <source>
        <dbReference type="PROSITE-ProRule" id="PRU01363"/>
    </source>
</evidence>
<dbReference type="Pfam" id="PF00109">
    <property type="entry name" value="ketoacyl-synt"/>
    <property type="match status" value="1"/>
</dbReference>
<dbReference type="PROSITE" id="PS52004">
    <property type="entry name" value="KS3_2"/>
    <property type="match status" value="1"/>
</dbReference>
<evidence type="ECO:0000256" key="8">
    <source>
        <dbReference type="ARBA" id="ARBA00023268"/>
    </source>
</evidence>
<dbReference type="GO" id="GO:0016491">
    <property type="term" value="F:oxidoreductase activity"/>
    <property type="evidence" value="ECO:0007669"/>
    <property type="project" value="UniProtKB-KW"/>
</dbReference>
<keyword evidence="5" id="KW-0808">Transferase</keyword>
<comment type="caution">
    <text evidence="15">The sequence shown here is derived from an EMBL/GenBank/DDBJ whole genome shotgun (WGS) entry which is preliminary data.</text>
</comment>
<dbReference type="Gene3D" id="1.10.1200.10">
    <property type="entry name" value="ACP-like"/>
    <property type="match status" value="1"/>
</dbReference>
<dbReference type="CDD" id="cd05195">
    <property type="entry name" value="enoyl_red"/>
    <property type="match status" value="1"/>
</dbReference>
<dbReference type="Gene3D" id="3.90.180.10">
    <property type="entry name" value="Medium-chain alcohol dehydrogenases, catalytic domain"/>
    <property type="match status" value="1"/>
</dbReference>
<dbReference type="InterPro" id="IPR049552">
    <property type="entry name" value="PKS_DH_N"/>
</dbReference>
<keyword evidence="9" id="KW-0012">Acyltransferase</keyword>
<keyword evidence="4" id="KW-0489">Methyltransferase</keyword>
<reference evidence="15 16" key="1">
    <citation type="journal article" date="2018" name="PLoS Pathog.">
        <title>Evolution of structural diversity of trichothecenes, a family of toxins produced by plant pathogenic and entomopathogenic fungi.</title>
        <authorList>
            <person name="Proctor R.H."/>
            <person name="McCormick S.P."/>
            <person name="Kim H.S."/>
            <person name="Cardoza R.E."/>
            <person name="Stanley A.M."/>
            <person name="Lindo L."/>
            <person name="Kelly A."/>
            <person name="Brown D.W."/>
            <person name="Lee T."/>
            <person name="Vaughan M.M."/>
            <person name="Alexander N.J."/>
            <person name="Busman M."/>
            <person name="Gutierrez S."/>
        </authorList>
    </citation>
    <scope>NUCLEOTIDE SEQUENCE [LARGE SCALE GENOMIC DNA]</scope>
    <source>
        <strain evidence="15 16">NRRL 20695</strain>
    </source>
</reference>
<dbReference type="InterPro" id="IPR011032">
    <property type="entry name" value="GroES-like_sf"/>
</dbReference>
<dbReference type="InterPro" id="IPR006162">
    <property type="entry name" value="Ppantetheine_attach_site"/>
</dbReference>
<dbReference type="InterPro" id="IPR013154">
    <property type="entry name" value="ADH-like_N"/>
</dbReference>
<gene>
    <name evidence="15" type="ORF">FLONG3_2833</name>
</gene>
<dbReference type="Pfam" id="PF21089">
    <property type="entry name" value="PKS_DH_N"/>
    <property type="match status" value="1"/>
</dbReference>